<evidence type="ECO:0000259" key="1">
    <source>
        <dbReference type="PROSITE" id="PS50801"/>
    </source>
</evidence>
<dbReference type="Proteomes" id="UP000246005">
    <property type="component" value="Unassembled WGS sequence"/>
</dbReference>
<evidence type="ECO:0000313" key="3">
    <source>
        <dbReference type="Proteomes" id="UP000246005"/>
    </source>
</evidence>
<dbReference type="SUPFAM" id="SSF52091">
    <property type="entry name" value="SpoIIaa-like"/>
    <property type="match status" value="1"/>
</dbReference>
<proteinExistence type="predicted"/>
<dbReference type="AlphaFoldDB" id="A0A316I434"/>
<organism evidence="2 3">
    <name type="scientific">Lentzea atacamensis</name>
    <dbReference type="NCBI Taxonomy" id="531938"/>
    <lineage>
        <taxon>Bacteria</taxon>
        <taxon>Bacillati</taxon>
        <taxon>Actinomycetota</taxon>
        <taxon>Actinomycetes</taxon>
        <taxon>Pseudonocardiales</taxon>
        <taxon>Pseudonocardiaceae</taxon>
        <taxon>Lentzea</taxon>
    </lineage>
</organism>
<reference evidence="2 3" key="1">
    <citation type="submission" date="2018-05" db="EMBL/GenBank/DDBJ databases">
        <title>Genomic Encyclopedia of Type Strains, Phase IV (KMG-IV): sequencing the most valuable type-strain genomes for metagenomic binning, comparative biology and taxonomic classification.</title>
        <authorList>
            <person name="Goeker M."/>
        </authorList>
    </citation>
    <scope>NUCLEOTIDE SEQUENCE [LARGE SCALE GENOMIC DNA]</scope>
    <source>
        <strain evidence="2 3">DSM 45480</strain>
    </source>
</reference>
<gene>
    <name evidence="2" type="ORF">C8D88_104419</name>
</gene>
<dbReference type="PROSITE" id="PS50801">
    <property type="entry name" value="STAS"/>
    <property type="match status" value="1"/>
</dbReference>
<dbReference type="RefSeq" id="WP_170154943.1">
    <property type="nucleotide sequence ID" value="NZ_QGHB01000004.1"/>
</dbReference>
<sequence>MRDGQSERLADCELTRADDRIAVTGEIDAANAGAIADRVCGALGGTVVVVDLRAVTFFSAAGVHVLRRIAAAARTSDTIVQVLCSSAVRHTARLCGVTELPGLVLDRSDRREPDPTGDREAPS</sequence>
<dbReference type="EMBL" id="QGHB01000004">
    <property type="protein sequence ID" value="PWK87258.1"/>
    <property type="molecule type" value="Genomic_DNA"/>
</dbReference>
<evidence type="ECO:0000313" key="2">
    <source>
        <dbReference type="EMBL" id="PWK87258.1"/>
    </source>
</evidence>
<dbReference type="Gene3D" id="3.30.750.24">
    <property type="entry name" value="STAS domain"/>
    <property type="match status" value="1"/>
</dbReference>
<feature type="domain" description="STAS" evidence="1">
    <location>
        <begin position="21"/>
        <end position="69"/>
    </location>
</feature>
<protein>
    <submittedName>
        <fullName evidence="2">Anti-anti-sigma factor</fullName>
    </submittedName>
</protein>
<dbReference type="Pfam" id="PF01740">
    <property type="entry name" value="STAS"/>
    <property type="match status" value="1"/>
</dbReference>
<dbReference type="CDD" id="cd07043">
    <property type="entry name" value="STAS_anti-anti-sigma_factors"/>
    <property type="match status" value="1"/>
</dbReference>
<accession>A0A316I434</accession>
<dbReference type="InterPro" id="IPR036513">
    <property type="entry name" value="STAS_dom_sf"/>
</dbReference>
<comment type="caution">
    <text evidence="2">The sequence shown here is derived from an EMBL/GenBank/DDBJ whole genome shotgun (WGS) entry which is preliminary data.</text>
</comment>
<dbReference type="InterPro" id="IPR002645">
    <property type="entry name" value="STAS_dom"/>
</dbReference>
<name>A0A316I434_9PSEU</name>